<proteinExistence type="predicted"/>
<organism evidence="4 5">
    <name type="scientific">Enterococcus gallinarum</name>
    <dbReference type="NCBI Taxonomy" id="1353"/>
    <lineage>
        <taxon>Bacteria</taxon>
        <taxon>Bacillati</taxon>
        <taxon>Bacillota</taxon>
        <taxon>Bacilli</taxon>
        <taxon>Lactobacillales</taxon>
        <taxon>Enterococcaceae</taxon>
        <taxon>Enterococcus</taxon>
    </lineage>
</organism>
<sequence>MEEKGLKAIGHGFRHPHCYLLFETALSMQKVRSRLGHSDIQTTINIYAHLTKELFAEKFACYLRF</sequence>
<dbReference type="Pfam" id="PF00589">
    <property type="entry name" value="Phage_integrase"/>
    <property type="match status" value="1"/>
</dbReference>
<dbReference type="InterPro" id="IPR013762">
    <property type="entry name" value="Integrase-like_cat_sf"/>
</dbReference>
<evidence type="ECO:0000313" key="3">
    <source>
        <dbReference type="EMBL" id="MBA0973341.1"/>
    </source>
</evidence>
<dbReference type="Gene3D" id="1.10.443.10">
    <property type="entry name" value="Intergrase catalytic core"/>
    <property type="match status" value="1"/>
</dbReference>
<dbReference type="GO" id="GO:0003677">
    <property type="term" value="F:DNA binding"/>
    <property type="evidence" value="ECO:0007669"/>
    <property type="project" value="InterPro"/>
</dbReference>
<evidence type="ECO:0000313" key="4">
    <source>
        <dbReference type="EMBL" id="QOG27210.1"/>
    </source>
</evidence>
<dbReference type="InterPro" id="IPR011010">
    <property type="entry name" value="DNA_brk_join_enz"/>
</dbReference>
<name>A0AAE7MPD3_ENTGA</name>
<evidence type="ECO:0000259" key="2">
    <source>
        <dbReference type="Pfam" id="PF00589"/>
    </source>
</evidence>
<dbReference type="EMBL" id="JABXJK010000064">
    <property type="protein sequence ID" value="MBA0973341.1"/>
    <property type="molecule type" value="Genomic_DNA"/>
</dbReference>
<dbReference type="GeneID" id="93223892"/>
<dbReference type="Proteomes" id="UP000516696">
    <property type="component" value="Chromosome"/>
</dbReference>
<accession>A0AAE7MPD3</accession>
<dbReference type="SUPFAM" id="SSF56349">
    <property type="entry name" value="DNA breaking-rejoining enzymes"/>
    <property type="match status" value="1"/>
</dbReference>
<evidence type="ECO:0000313" key="5">
    <source>
        <dbReference type="Proteomes" id="UP000516696"/>
    </source>
</evidence>
<reference evidence="4 5" key="1">
    <citation type="submission" date="2020-03" db="EMBL/GenBank/DDBJ databases">
        <title>Characterization of ganglioside-mimicking enterococci.</title>
        <authorList>
            <person name="Patry R.T."/>
            <person name="Nothaft H."/>
            <person name="Bridger R."/>
            <person name="Shajahan A."/>
            <person name="Huynh S."/>
            <person name="Sanchez S."/>
            <person name="Azadi P."/>
            <person name="Cooper K."/>
            <person name="Miller W.G."/>
            <person name="Parker C.T."/>
            <person name="Wells L."/>
            <person name="Szymanski C.M."/>
        </authorList>
    </citation>
    <scope>NUCLEOTIDE SEQUENCE [LARGE SCALE GENOMIC DNA]</scope>
    <source>
        <strain evidence="4 5">EGM181</strain>
    </source>
</reference>
<dbReference type="GO" id="GO:0006310">
    <property type="term" value="P:DNA recombination"/>
    <property type="evidence" value="ECO:0007669"/>
    <property type="project" value="UniProtKB-KW"/>
</dbReference>
<reference evidence="3 6" key="2">
    <citation type="submission" date="2020-06" db="EMBL/GenBank/DDBJ databases">
        <title>Crossreactivity between MHC class I-restricted antigens from cancer cells and an enterococcal bacteriophage.</title>
        <authorList>
            <person name="Fluckiger A."/>
            <person name="Daillere R."/>
            <person name="Sassi M."/>
            <person name="Cattoir V."/>
            <person name="Kroemer G."/>
            <person name="Zitvogel L."/>
        </authorList>
    </citation>
    <scope>NUCLEOTIDE SEQUENCE [LARGE SCALE GENOMIC DNA]</scope>
    <source>
        <strain evidence="3 6">EG4</strain>
    </source>
</reference>
<feature type="domain" description="Tyr recombinase" evidence="2">
    <location>
        <begin position="8"/>
        <end position="52"/>
    </location>
</feature>
<evidence type="ECO:0000313" key="6">
    <source>
        <dbReference type="Proteomes" id="UP000571857"/>
    </source>
</evidence>
<dbReference type="Proteomes" id="UP000571857">
    <property type="component" value="Unassembled WGS sequence"/>
</dbReference>
<evidence type="ECO:0000256" key="1">
    <source>
        <dbReference type="ARBA" id="ARBA00023172"/>
    </source>
</evidence>
<keyword evidence="1" id="KW-0233">DNA recombination</keyword>
<gene>
    <name evidence="4" type="ORF">EGM181_08095</name>
    <name evidence="3" type="ORF">HWH42_12265</name>
</gene>
<dbReference type="GO" id="GO:0015074">
    <property type="term" value="P:DNA integration"/>
    <property type="evidence" value="ECO:0007669"/>
    <property type="project" value="InterPro"/>
</dbReference>
<protein>
    <submittedName>
        <fullName evidence="4">Tyrosine-type recombinase/integrase</fullName>
    </submittedName>
</protein>
<dbReference type="AlphaFoldDB" id="A0AAE7MPD3"/>
<dbReference type="EMBL" id="CP050485">
    <property type="protein sequence ID" value="QOG27210.1"/>
    <property type="molecule type" value="Genomic_DNA"/>
</dbReference>
<dbReference type="RefSeq" id="WP_113849869.1">
    <property type="nucleotide sequence ID" value="NZ_CAKOCH010000004.1"/>
</dbReference>
<dbReference type="InterPro" id="IPR002104">
    <property type="entry name" value="Integrase_catalytic"/>
</dbReference>